<proteinExistence type="predicted"/>
<organism evidence="1 2">
    <name type="scientific">Sphingobacterium puteale</name>
    <dbReference type="NCBI Taxonomy" id="2420510"/>
    <lineage>
        <taxon>Bacteria</taxon>
        <taxon>Pseudomonadati</taxon>
        <taxon>Bacteroidota</taxon>
        <taxon>Sphingobacteriia</taxon>
        <taxon>Sphingobacteriales</taxon>
        <taxon>Sphingobacteriaceae</taxon>
        <taxon>Sphingobacterium</taxon>
    </lineage>
</organism>
<dbReference type="AlphaFoldDB" id="A0A420VVC2"/>
<sequence>MAQVSKNTDTSHIYTAVDIFLVPGSGMDNFKIHWLNYLKEAKRDGRLDKAIHADHIFEVFVTKNGELLGRKSGSEDRVLLDFLRRQKRWSPGVQSGRPICYLLKLKVPKELFDKVRMEELVGQGDLVRQELLEQ</sequence>
<dbReference type="EMBL" id="RBWS01000013">
    <property type="protein sequence ID" value="RKO70284.1"/>
    <property type="molecule type" value="Genomic_DNA"/>
</dbReference>
<gene>
    <name evidence="1" type="ORF">D7322_17390</name>
</gene>
<evidence type="ECO:0000313" key="1">
    <source>
        <dbReference type="EMBL" id="RKO70284.1"/>
    </source>
</evidence>
<accession>A0A420VVC2</accession>
<name>A0A420VVC2_9SPHI</name>
<protein>
    <submittedName>
        <fullName evidence="1">Uncharacterized protein</fullName>
    </submittedName>
</protein>
<dbReference type="Proteomes" id="UP000282423">
    <property type="component" value="Unassembled WGS sequence"/>
</dbReference>
<evidence type="ECO:0000313" key="2">
    <source>
        <dbReference type="Proteomes" id="UP000282423"/>
    </source>
</evidence>
<keyword evidence="2" id="KW-1185">Reference proteome</keyword>
<comment type="caution">
    <text evidence="1">The sequence shown here is derived from an EMBL/GenBank/DDBJ whole genome shotgun (WGS) entry which is preliminary data.</text>
</comment>
<reference evidence="1 2" key="1">
    <citation type="submission" date="2018-10" db="EMBL/GenBank/DDBJ databases">
        <title>Sphingobacterium sp. M05W1-28.</title>
        <authorList>
            <person name="Cai H."/>
        </authorList>
    </citation>
    <scope>NUCLEOTIDE SEQUENCE [LARGE SCALE GENOMIC DNA]</scope>
    <source>
        <strain evidence="1 2">M05W1-28</strain>
    </source>
</reference>